<dbReference type="Proteomes" id="UP000055048">
    <property type="component" value="Unassembled WGS sequence"/>
</dbReference>
<evidence type="ECO:0000313" key="2">
    <source>
        <dbReference type="EMBL" id="KRX44365.1"/>
    </source>
</evidence>
<keyword evidence="1" id="KW-1133">Transmembrane helix</keyword>
<comment type="caution">
    <text evidence="2">The sequence shown here is derived from an EMBL/GenBank/DDBJ whole genome shotgun (WGS) entry which is preliminary data.</text>
</comment>
<gene>
    <name evidence="2" type="ORF">T05_6579</name>
</gene>
<protein>
    <submittedName>
        <fullName evidence="2">Uncharacterized protein</fullName>
    </submittedName>
</protein>
<dbReference type="STRING" id="144512.A0A0V0TZC3"/>
<evidence type="ECO:0000313" key="3">
    <source>
        <dbReference type="Proteomes" id="UP000055048"/>
    </source>
</evidence>
<name>A0A0V0TZC3_9BILA</name>
<organism evidence="2 3">
    <name type="scientific">Trichinella murrelli</name>
    <dbReference type="NCBI Taxonomy" id="144512"/>
    <lineage>
        <taxon>Eukaryota</taxon>
        <taxon>Metazoa</taxon>
        <taxon>Ecdysozoa</taxon>
        <taxon>Nematoda</taxon>
        <taxon>Enoplea</taxon>
        <taxon>Dorylaimia</taxon>
        <taxon>Trichinellida</taxon>
        <taxon>Trichinellidae</taxon>
        <taxon>Trichinella</taxon>
    </lineage>
</organism>
<keyword evidence="1" id="KW-0472">Membrane</keyword>
<keyword evidence="1" id="KW-0812">Transmembrane</keyword>
<dbReference type="AlphaFoldDB" id="A0A0V0TZC3"/>
<reference evidence="2 3" key="1">
    <citation type="submission" date="2015-01" db="EMBL/GenBank/DDBJ databases">
        <title>Evolution of Trichinella species and genotypes.</title>
        <authorList>
            <person name="Korhonen P.K."/>
            <person name="Edoardo P."/>
            <person name="Giuseppe L.R."/>
            <person name="Gasser R.B."/>
        </authorList>
    </citation>
    <scope>NUCLEOTIDE SEQUENCE [LARGE SCALE GENOMIC DNA]</scope>
    <source>
        <strain evidence="2">ISS417</strain>
    </source>
</reference>
<sequence length="92" mass="10891">MNKANYFYSNHSRSKHRSSVRVKTFFNLLMVVGIRYIVGLLGCDTPHFKKTPVKSWKLSLVNFVKQIRDFRHNITRYTQHDANATKLKNDDF</sequence>
<evidence type="ECO:0000256" key="1">
    <source>
        <dbReference type="SAM" id="Phobius"/>
    </source>
</evidence>
<feature type="transmembrane region" description="Helical" evidence="1">
    <location>
        <begin position="20"/>
        <end position="42"/>
    </location>
</feature>
<proteinExistence type="predicted"/>
<accession>A0A0V0TZC3</accession>
<dbReference type="EMBL" id="JYDJ01000098">
    <property type="protein sequence ID" value="KRX44365.1"/>
    <property type="molecule type" value="Genomic_DNA"/>
</dbReference>
<keyword evidence="3" id="KW-1185">Reference proteome</keyword>